<name>A0A7R9CTS4_TIMCR</name>
<dbReference type="GO" id="GO:0031175">
    <property type="term" value="P:neuron projection development"/>
    <property type="evidence" value="ECO:0007669"/>
    <property type="project" value="TreeGrafter"/>
</dbReference>
<dbReference type="GO" id="GO:0005737">
    <property type="term" value="C:cytoplasm"/>
    <property type="evidence" value="ECO:0007669"/>
    <property type="project" value="TreeGrafter"/>
</dbReference>
<gene>
    <name evidence="3" type="ORF">TCEB3V08_LOCUS5971</name>
</gene>
<sequence length="328" mass="38097">MKSKQFVSFVCVATEIRCQEKSKGGLAYEVILADPVTVTPPKRPSSPSNKNVSVENIEEKLKAAEERRLAPTEQTMDPPFHLTITLPLHISNLEANRMAQLAVKMSKIEEASKKKDDQAHQFISQTREALEQKMETHEEKREAYISDLKAKLKDHLETVEKTRQSLEAQTEEVRTAVEEKLKTAAAQRDENIKKMLDRLKEHEENVKRVRSTMQEKVTQLESQIQNKLTLAQTRRKNLEQEQLEKLREHNVVKLAEVRHIIEGMDSFKTEKTTKELQERLEIAELNREKELQKKLEKIQEKERRAEMVRQNKERLATQNEEQQTASSG</sequence>
<evidence type="ECO:0008006" key="4">
    <source>
        <dbReference type="Google" id="ProtNLM"/>
    </source>
</evidence>
<dbReference type="PROSITE" id="PS51663">
    <property type="entry name" value="STATHMIN_3"/>
    <property type="match status" value="1"/>
</dbReference>
<dbReference type="EMBL" id="OC318293">
    <property type="protein sequence ID" value="CAD7401365.1"/>
    <property type="molecule type" value="Genomic_DNA"/>
</dbReference>
<evidence type="ECO:0000313" key="3">
    <source>
        <dbReference type="EMBL" id="CAD7401365.1"/>
    </source>
</evidence>
<accession>A0A7R9CTS4</accession>
<dbReference type="SUPFAM" id="SSF101494">
    <property type="entry name" value="Stathmin"/>
    <property type="match status" value="2"/>
</dbReference>
<keyword evidence="1" id="KW-0175">Coiled coil</keyword>
<organism evidence="3">
    <name type="scientific">Timema cristinae</name>
    <name type="common">Walking stick</name>
    <dbReference type="NCBI Taxonomy" id="61476"/>
    <lineage>
        <taxon>Eukaryota</taxon>
        <taxon>Metazoa</taxon>
        <taxon>Ecdysozoa</taxon>
        <taxon>Arthropoda</taxon>
        <taxon>Hexapoda</taxon>
        <taxon>Insecta</taxon>
        <taxon>Pterygota</taxon>
        <taxon>Neoptera</taxon>
        <taxon>Polyneoptera</taxon>
        <taxon>Phasmatodea</taxon>
        <taxon>Timematodea</taxon>
        <taxon>Timematoidea</taxon>
        <taxon>Timematidae</taxon>
        <taxon>Timema</taxon>
    </lineage>
</organism>
<reference evidence="3" key="1">
    <citation type="submission" date="2020-11" db="EMBL/GenBank/DDBJ databases">
        <authorList>
            <person name="Tran Van P."/>
        </authorList>
    </citation>
    <scope>NUCLEOTIDE SEQUENCE</scope>
</reference>
<dbReference type="GO" id="GO:0007019">
    <property type="term" value="P:microtubule depolymerization"/>
    <property type="evidence" value="ECO:0007669"/>
    <property type="project" value="TreeGrafter"/>
</dbReference>
<dbReference type="PRINTS" id="PR00345">
    <property type="entry name" value="STATHMIN"/>
</dbReference>
<dbReference type="InterPro" id="IPR000956">
    <property type="entry name" value="Stathmin_fam"/>
</dbReference>
<feature type="coiled-coil region" evidence="1">
    <location>
        <begin position="120"/>
        <end position="241"/>
    </location>
</feature>
<proteinExistence type="predicted"/>
<dbReference type="GO" id="GO:0015631">
    <property type="term" value="F:tubulin binding"/>
    <property type="evidence" value="ECO:0007669"/>
    <property type="project" value="TreeGrafter"/>
</dbReference>
<dbReference type="Gene3D" id="6.10.280.30">
    <property type="match status" value="3"/>
</dbReference>
<feature type="compositionally biased region" description="Polar residues" evidence="2">
    <location>
        <begin position="316"/>
        <end position="328"/>
    </location>
</feature>
<feature type="compositionally biased region" description="Basic and acidic residues" evidence="2">
    <location>
        <begin position="301"/>
        <end position="315"/>
    </location>
</feature>
<dbReference type="GO" id="GO:0031110">
    <property type="term" value="P:regulation of microtubule polymerization or depolymerization"/>
    <property type="evidence" value="ECO:0007669"/>
    <property type="project" value="InterPro"/>
</dbReference>
<protein>
    <recommendedName>
        <fullName evidence="4">Stathmin</fullName>
    </recommendedName>
</protein>
<evidence type="ECO:0000256" key="2">
    <source>
        <dbReference type="SAM" id="MobiDB-lite"/>
    </source>
</evidence>
<feature type="region of interest" description="Disordered" evidence="2">
    <location>
        <begin position="301"/>
        <end position="328"/>
    </location>
</feature>
<dbReference type="PANTHER" id="PTHR10104:SF1">
    <property type="entry name" value="STATHMIN, ISOFORM D"/>
    <property type="match status" value="1"/>
</dbReference>
<dbReference type="GO" id="GO:0043005">
    <property type="term" value="C:neuron projection"/>
    <property type="evidence" value="ECO:0007669"/>
    <property type="project" value="TreeGrafter"/>
</dbReference>
<dbReference type="AlphaFoldDB" id="A0A7R9CTS4"/>
<dbReference type="Pfam" id="PF00836">
    <property type="entry name" value="Stathmin"/>
    <property type="match status" value="3"/>
</dbReference>
<evidence type="ECO:0000256" key="1">
    <source>
        <dbReference type="SAM" id="Coils"/>
    </source>
</evidence>
<dbReference type="InterPro" id="IPR036002">
    <property type="entry name" value="Stathmin_sf"/>
</dbReference>
<dbReference type="PANTHER" id="PTHR10104">
    <property type="entry name" value="STATHMIN"/>
    <property type="match status" value="1"/>
</dbReference>